<feature type="region of interest" description="Disordered" evidence="6">
    <location>
        <begin position="1"/>
        <end position="34"/>
    </location>
</feature>
<evidence type="ECO:0000256" key="3">
    <source>
        <dbReference type="ARBA" id="ARBA00023054"/>
    </source>
</evidence>
<protein>
    <recommendedName>
        <fullName evidence="9">Ribosomal RNA-processing protein 17</fullName>
    </recommendedName>
</protein>
<dbReference type="GO" id="GO:0019843">
    <property type="term" value="F:rRNA binding"/>
    <property type="evidence" value="ECO:0007669"/>
    <property type="project" value="TreeGrafter"/>
</dbReference>
<proteinExistence type="inferred from homology"/>
<sequence length="229" mass="26451">MATSMLEPGIFNNPRPKRSLLPNPNKKRKTEHKVEEISFDDTAREDYLTGFHKRKVERAKRAKAEAEKKMREERVVVRKQLREERKQELEEHVAAVNAILKEVSSVGAGLDSDVEGEVWGGIDEDEDKVEEEVLDREEEYVDEDRWTTVTVEAVDISKEGLKKVKDDEDEEVPQLVVAEKDEGGKEKKKWPKKEKKKKFRYESKAERKFTRGKQKAGNKARADARKGSS</sequence>
<dbReference type="STRING" id="1745343.A0A2J6PNY8"/>
<dbReference type="InterPro" id="IPR019186">
    <property type="entry name" value="Nucleolar_protein_12"/>
</dbReference>
<name>A0A2J6PNY8_9HELO</name>
<dbReference type="GO" id="GO:0005730">
    <property type="term" value="C:nucleolus"/>
    <property type="evidence" value="ECO:0007669"/>
    <property type="project" value="UniProtKB-SubCell"/>
</dbReference>
<dbReference type="OrthoDB" id="551633at2759"/>
<keyword evidence="8" id="KW-1185">Reference proteome</keyword>
<evidence type="ECO:0008006" key="9">
    <source>
        <dbReference type="Google" id="ProtNLM"/>
    </source>
</evidence>
<gene>
    <name evidence="7" type="ORF">NA56DRAFT_681929</name>
</gene>
<feature type="compositionally biased region" description="Basic residues" evidence="6">
    <location>
        <begin position="186"/>
        <end position="199"/>
    </location>
</feature>
<accession>A0A2J6PNY8</accession>
<evidence type="ECO:0000313" key="8">
    <source>
        <dbReference type="Proteomes" id="UP000235672"/>
    </source>
</evidence>
<evidence type="ECO:0000256" key="5">
    <source>
        <dbReference type="SAM" id="Coils"/>
    </source>
</evidence>
<evidence type="ECO:0000256" key="1">
    <source>
        <dbReference type="ARBA" id="ARBA00004604"/>
    </source>
</evidence>
<dbReference type="PANTHER" id="PTHR14577">
    <property type="entry name" value="NUCLEOLAR PROTEIN 12"/>
    <property type="match status" value="1"/>
</dbReference>
<keyword evidence="3 5" id="KW-0175">Coiled coil</keyword>
<evidence type="ECO:0000256" key="6">
    <source>
        <dbReference type="SAM" id="MobiDB-lite"/>
    </source>
</evidence>
<comment type="subcellular location">
    <subcellularLocation>
        <location evidence="1">Nucleus</location>
        <location evidence="1">Nucleolus</location>
    </subcellularLocation>
</comment>
<dbReference type="Pfam" id="PF09805">
    <property type="entry name" value="Nop25"/>
    <property type="match status" value="1"/>
</dbReference>
<evidence type="ECO:0000256" key="4">
    <source>
        <dbReference type="ARBA" id="ARBA00023242"/>
    </source>
</evidence>
<evidence type="ECO:0000313" key="7">
    <source>
        <dbReference type="EMBL" id="PMD15745.1"/>
    </source>
</evidence>
<feature type="coiled-coil region" evidence="5">
    <location>
        <begin position="52"/>
        <end position="98"/>
    </location>
</feature>
<dbReference type="PANTHER" id="PTHR14577:SF0">
    <property type="entry name" value="NUCLEOLAR PROTEIN 12"/>
    <property type="match status" value="1"/>
</dbReference>
<reference evidence="7 8" key="1">
    <citation type="submission" date="2016-05" db="EMBL/GenBank/DDBJ databases">
        <title>A degradative enzymes factory behind the ericoid mycorrhizal symbiosis.</title>
        <authorList>
            <consortium name="DOE Joint Genome Institute"/>
            <person name="Martino E."/>
            <person name="Morin E."/>
            <person name="Grelet G."/>
            <person name="Kuo A."/>
            <person name="Kohler A."/>
            <person name="Daghino S."/>
            <person name="Barry K."/>
            <person name="Choi C."/>
            <person name="Cichocki N."/>
            <person name="Clum A."/>
            <person name="Copeland A."/>
            <person name="Hainaut M."/>
            <person name="Haridas S."/>
            <person name="Labutti K."/>
            <person name="Lindquist E."/>
            <person name="Lipzen A."/>
            <person name="Khouja H.-R."/>
            <person name="Murat C."/>
            <person name="Ohm R."/>
            <person name="Olson A."/>
            <person name="Spatafora J."/>
            <person name="Veneault-Fourrey C."/>
            <person name="Henrissat B."/>
            <person name="Grigoriev I."/>
            <person name="Martin F."/>
            <person name="Perotto S."/>
        </authorList>
    </citation>
    <scope>NUCLEOTIDE SEQUENCE [LARGE SCALE GENOMIC DNA]</scope>
    <source>
        <strain evidence="7 8">UAMH 7357</strain>
    </source>
</reference>
<evidence type="ECO:0000256" key="2">
    <source>
        <dbReference type="ARBA" id="ARBA00007175"/>
    </source>
</evidence>
<dbReference type="EMBL" id="KZ613511">
    <property type="protein sequence ID" value="PMD15745.1"/>
    <property type="molecule type" value="Genomic_DNA"/>
</dbReference>
<dbReference type="Proteomes" id="UP000235672">
    <property type="component" value="Unassembled WGS sequence"/>
</dbReference>
<comment type="similarity">
    <text evidence="2">Belongs to the RRP17 family.</text>
</comment>
<keyword evidence="4" id="KW-0539">Nucleus</keyword>
<dbReference type="AlphaFoldDB" id="A0A2J6PNY8"/>
<organism evidence="7 8">
    <name type="scientific">Hyaloscypha hepaticicola</name>
    <dbReference type="NCBI Taxonomy" id="2082293"/>
    <lineage>
        <taxon>Eukaryota</taxon>
        <taxon>Fungi</taxon>
        <taxon>Dikarya</taxon>
        <taxon>Ascomycota</taxon>
        <taxon>Pezizomycotina</taxon>
        <taxon>Leotiomycetes</taxon>
        <taxon>Helotiales</taxon>
        <taxon>Hyaloscyphaceae</taxon>
        <taxon>Hyaloscypha</taxon>
    </lineage>
</organism>
<feature type="compositionally biased region" description="Basic and acidic residues" evidence="6">
    <location>
        <begin position="220"/>
        <end position="229"/>
    </location>
</feature>
<feature type="compositionally biased region" description="Basic and acidic residues" evidence="6">
    <location>
        <begin position="200"/>
        <end position="209"/>
    </location>
</feature>
<feature type="region of interest" description="Disordered" evidence="6">
    <location>
        <begin position="164"/>
        <end position="229"/>
    </location>
</feature>